<evidence type="ECO:0000313" key="2">
    <source>
        <dbReference type="Proteomes" id="UP000326961"/>
    </source>
</evidence>
<dbReference type="AlphaFoldDB" id="A0A5P3XKI1"/>
<evidence type="ECO:0000313" key="1">
    <source>
        <dbReference type="EMBL" id="QEZ70823.1"/>
    </source>
</evidence>
<accession>A0A5P3XKI1</accession>
<geneLocation type="plasmid" evidence="2">
    <name>ppbmmp</name>
</geneLocation>
<proteinExistence type="predicted"/>
<sequence length="105" mass="12543">MIVKNIRIDLIYKNINNIVMVHDSLVNILNIDNRLVYALISNFEDGIDTKYIYELMEPKGWTREDLDKNINVLLDLNFIKDIENNIDLEEMKSEFESFKKQISRY</sequence>
<reference evidence="1 2" key="1">
    <citation type="submission" date="2018-09" db="EMBL/GenBank/DDBJ databases">
        <title>A clostridial neurotoxin that targets Anopheles mosquitoes.</title>
        <authorList>
            <person name="Contreras E."/>
            <person name="Masuyer G."/>
            <person name="Qureshi N."/>
            <person name="Chawla S."/>
            <person name="Lim H.L."/>
            <person name="Chen J."/>
            <person name="Stenmark P."/>
            <person name="Gill S."/>
        </authorList>
    </citation>
    <scope>NUCLEOTIDE SEQUENCE [LARGE SCALE GENOMIC DNA]</scope>
    <source>
        <strain evidence="1 2">Cbm</strain>
        <plasmid evidence="2">ppbmmp</plasmid>
    </source>
</reference>
<dbReference type="EMBL" id="CP032455">
    <property type="protein sequence ID" value="QEZ70823.1"/>
    <property type="molecule type" value="Genomic_DNA"/>
</dbReference>
<dbReference type="RefSeq" id="WP_150887714.1">
    <property type="nucleotide sequence ID" value="NZ_CM017269.1"/>
</dbReference>
<organism evidence="1 2">
    <name type="scientific">Paraclostridium bifermentans</name>
    <name type="common">Clostridium bifermentans</name>
    <dbReference type="NCBI Taxonomy" id="1490"/>
    <lineage>
        <taxon>Bacteria</taxon>
        <taxon>Bacillati</taxon>
        <taxon>Bacillota</taxon>
        <taxon>Clostridia</taxon>
        <taxon>Peptostreptococcales</taxon>
        <taxon>Peptostreptococcaceae</taxon>
        <taxon>Paraclostridium</taxon>
    </lineage>
</organism>
<protein>
    <submittedName>
        <fullName evidence="1">Uncharacterized protein</fullName>
    </submittedName>
</protein>
<keyword evidence="1" id="KW-0614">Plasmid</keyword>
<gene>
    <name evidence="1" type="ORF">D4A35_17975</name>
</gene>
<dbReference type="Proteomes" id="UP000326961">
    <property type="component" value="Plasmid pPbmMP"/>
</dbReference>
<name>A0A5P3XKI1_PARBF</name>